<evidence type="ECO:0000313" key="2">
    <source>
        <dbReference type="EMBL" id="HAE7767890.1"/>
    </source>
</evidence>
<dbReference type="GO" id="GO:0003676">
    <property type="term" value="F:nucleic acid binding"/>
    <property type="evidence" value="ECO:0007669"/>
    <property type="project" value="InterPro"/>
</dbReference>
<protein>
    <submittedName>
        <fullName evidence="2">Transposase family protein</fullName>
    </submittedName>
</protein>
<reference evidence="2" key="1">
    <citation type="journal article" date="2018" name="Genome Biol.">
        <title>SKESA: strategic k-mer extension for scrupulous assemblies.</title>
        <authorList>
            <person name="Souvorov A."/>
            <person name="Agarwala R."/>
            <person name="Lipman D.J."/>
        </authorList>
    </citation>
    <scope>NUCLEOTIDE SEQUENCE</scope>
    <source>
        <strain evidence="2">2584-68</strain>
    </source>
</reference>
<feature type="domain" description="Integrase catalytic" evidence="1">
    <location>
        <begin position="149"/>
        <end position="347"/>
    </location>
</feature>
<dbReference type="InterPro" id="IPR001584">
    <property type="entry name" value="Integrase_cat-core"/>
</dbReference>
<organism evidence="2">
    <name type="scientific">Salmonella enterica subsp. houtenae serovar 45:g,z51:-</name>
    <dbReference type="NCBI Taxonomy" id="1967611"/>
    <lineage>
        <taxon>Bacteria</taxon>
        <taxon>Pseudomonadati</taxon>
        <taxon>Pseudomonadota</taxon>
        <taxon>Gammaproteobacteria</taxon>
        <taxon>Enterobacterales</taxon>
        <taxon>Enterobacteriaceae</taxon>
        <taxon>Salmonella</taxon>
    </lineage>
</organism>
<dbReference type="AlphaFoldDB" id="A0A736RDJ1"/>
<feature type="non-terminal residue" evidence="2">
    <location>
        <position position="402"/>
    </location>
</feature>
<dbReference type="EMBL" id="DAATAH010000139">
    <property type="protein sequence ID" value="HAE7767890.1"/>
    <property type="molecule type" value="Genomic_DNA"/>
</dbReference>
<sequence length="402" mass="44124">MSAALTERLVYVARAARDAGHGKRGAIYDAACAELGMSRATLLRKLKEVSVTDKRKKRADAGRSALSRDEAALISATLREATRKNGKRLYSIADAVETLRSNGLITAGRTDEATGEFFPLSEDTISRALRNYGLHPEQLDAPAPSSEMASLHPNHVWEIDASLCTLYYLSNGHKGLQVMDSAKFYKNKPANIARIASDRVWSYEITDHTSGWIYVEYVMGAESGENLCSVLINAMQERGGADVLHGVPKILYLDPGSANTAGMTKNMCRSLGIDLIAHKPHNARATGQVEKARDIIERKLEPGLKFQPVHSLEELNALAVKWRSHFNATAVHSRHGKTRTDIWLKITAEQLKKAPSVEVCRELAVAAPESRKVTSKLRVPFRGAEFDVSTVPGVLVGEKLMI</sequence>
<evidence type="ECO:0000259" key="1">
    <source>
        <dbReference type="PROSITE" id="PS50994"/>
    </source>
</evidence>
<gene>
    <name evidence="2" type="ORF">GNB58_005028</name>
</gene>
<reference evidence="2" key="2">
    <citation type="submission" date="2018-07" db="EMBL/GenBank/DDBJ databases">
        <authorList>
            <consortium name="NCBI Pathogen Detection Project"/>
        </authorList>
    </citation>
    <scope>NUCLEOTIDE SEQUENCE</scope>
    <source>
        <strain evidence="2">2584-68</strain>
    </source>
</reference>
<dbReference type="SUPFAM" id="SSF53098">
    <property type="entry name" value="Ribonuclease H-like"/>
    <property type="match status" value="1"/>
</dbReference>
<dbReference type="PROSITE" id="PS50994">
    <property type="entry name" value="INTEGRASE"/>
    <property type="match status" value="1"/>
</dbReference>
<dbReference type="Gene3D" id="3.30.420.10">
    <property type="entry name" value="Ribonuclease H-like superfamily/Ribonuclease H"/>
    <property type="match status" value="1"/>
</dbReference>
<accession>A0A736RDJ1</accession>
<dbReference type="InterPro" id="IPR036397">
    <property type="entry name" value="RNaseH_sf"/>
</dbReference>
<name>A0A736RDJ1_SALHO</name>
<dbReference type="PANTHER" id="PTHR35004:SF7">
    <property type="entry name" value="INTEGRASE PROTEIN"/>
    <property type="match status" value="1"/>
</dbReference>
<proteinExistence type="predicted"/>
<comment type="caution">
    <text evidence="2">The sequence shown here is derived from an EMBL/GenBank/DDBJ whole genome shotgun (WGS) entry which is preliminary data.</text>
</comment>
<dbReference type="InterPro" id="IPR012337">
    <property type="entry name" value="RNaseH-like_sf"/>
</dbReference>
<dbReference type="PANTHER" id="PTHR35004">
    <property type="entry name" value="TRANSPOSASE RV3428C-RELATED"/>
    <property type="match status" value="1"/>
</dbReference>
<dbReference type="GO" id="GO:0015074">
    <property type="term" value="P:DNA integration"/>
    <property type="evidence" value="ECO:0007669"/>
    <property type="project" value="InterPro"/>
</dbReference>